<comment type="caution">
    <text evidence="7">The sequence shown here is derived from an EMBL/GenBank/DDBJ whole genome shotgun (WGS) entry which is preliminary data.</text>
</comment>
<evidence type="ECO:0000259" key="6">
    <source>
        <dbReference type="PROSITE" id="PS50977"/>
    </source>
</evidence>
<dbReference type="Pfam" id="PF00440">
    <property type="entry name" value="TetR_N"/>
    <property type="match status" value="1"/>
</dbReference>
<dbReference type="InterPro" id="IPR036271">
    <property type="entry name" value="Tet_transcr_reg_TetR-rel_C_sf"/>
</dbReference>
<dbReference type="GO" id="GO:0000976">
    <property type="term" value="F:transcription cis-regulatory region binding"/>
    <property type="evidence" value="ECO:0007669"/>
    <property type="project" value="TreeGrafter"/>
</dbReference>
<dbReference type="PANTHER" id="PTHR30055:SF175">
    <property type="entry name" value="HTH-TYPE TRANSCRIPTIONAL REPRESSOR KSTR2"/>
    <property type="match status" value="1"/>
</dbReference>
<organism evidence="7 8">
    <name type="scientific">Pyruvatibacter mobilis</name>
    <dbReference type="NCBI Taxonomy" id="1712261"/>
    <lineage>
        <taxon>Bacteria</taxon>
        <taxon>Pseudomonadati</taxon>
        <taxon>Pseudomonadota</taxon>
        <taxon>Alphaproteobacteria</taxon>
        <taxon>Hyphomicrobiales</taxon>
        <taxon>Parvibaculaceae</taxon>
        <taxon>Pyruvatibacter</taxon>
    </lineage>
</organism>
<sequence length="181" mass="19921">MALFAARGYDDVRIEEICDAAGIAKATFFLHFASKAALIEEFNSQLVDRLARDLEDESAPAEARLRRYVDALVEEWEGNAEVVRQMSREFLNQPALMPAAEAANRTIVTLVEGIIADGQERGEFINTADASLAATALVSTWGAFAARWSDSLNEKGRPADVRQLHHDLLDLILGGLTPRDH</sequence>
<proteinExistence type="predicted"/>
<dbReference type="AlphaFoldDB" id="A0A845Q8H7"/>
<keyword evidence="8" id="KW-1185">Reference proteome</keyword>
<dbReference type="InterPro" id="IPR009057">
    <property type="entry name" value="Homeodomain-like_sf"/>
</dbReference>
<protein>
    <submittedName>
        <fullName evidence="7">TetR family transcriptional regulator</fullName>
    </submittedName>
</protein>
<keyword evidence="1" id="KW-0678">Repressor</keyword>
<evidence type="ECO:0000313" key="8">
    <source>
        <dbReference type="Proteomes" id="UP000470384"/>
    </source>
</evidence>
<keyword evidence="4" id="KW-0804">Transcription</keyword>
<dbReference type="GO" id="GO:0003700">
    <property type="term" value="F:DNA-binding transcription factor activity"/>
    <property type="evidence" value="ECO:0007669"/>
    <property type="project" value="TreeGrafter"/>
</dbReference>
<evidence type="ECO:0000256" key="5">
    <source>
        <dbReference type="PROSITE-ProRule" id="PRU00335"/>
    </source>
</evidence>
<dbReference type="SUPFAM" id="SSF48498">
    <property type="entry name" value="Tetracyclin repressor-like, C-terminal domain"/>
    <property type="match status" value="1"/>
</dbReference>
<feature type="DNA-binding region" description="H-T-H motif" evidence="5">
    <location>
        <begin position="13"/>
        <end position="32"/>
    </location>
</feature>
<name>A0A845Q8H7_9HYPH</name>
<feature type="domain" description="HTH tetR-type" evidence="6">
    <location>
        <begin position="1"/>
        <end position="50"/>
    </location>
</feature>
<dbReference type="PROSITE" id="PS50977">
    <property type="entry name" value="HTH_TETR_2"/>
    <property type="match status" value="1"/>
</dbReference>
<evidence type="ECO:0000313" key="7">
    <source>
        <dbReference type="EMBL" id="NBG94530.1"/>
    </source>
</evidence>
<dbReference type="InterPro" id="IPR041490">
    <property type="entry name" value="KstR2_TetR_C"/>
</dbReference>
<evidence type="ECO:0000256" key="3">
    <source>
        <dbReference type="ARBA" id="ARBA00023125"/>
    </source>
</evidence>
<keyword evidence="3 5" id="KW-0238">DNA-binding</keyword>
<gene>
    <name evidence="7" type="ORF">GTQ45_02135</name>
</gene>
<accession>A0A845Q8H7</accession>
<dbReference type="Gene3D" id="1.10.357.10">
    <property type="entry name" value="Tetracycline Repressor, domain 2"/>
    <property type="match status" value="1"/>
</dbReference>
<dbReference type="Pfam" id="PF17932">
    <property type="entry name" value="TetR_C_24"/>
    <property type="match status" value="1"/>
</dbReference>
<dbReference type="Gene3D" id="1.10.10.60">
    <property type="entry name" value="Homeodomain-like"/>
    <property type="match status" value="1"/>
</dbReference>
<evidence type="ECO:0000256" key="2">
    <source>
        <dbReference type="ARBA" id="ARBA00023015"/>
    </source>
</evidence>
<dbReference type="GeneID" id="300653510"/>
<dbReference type="Proteomes" id="UP000470384">
    <property type="component" value="Unassembled WGS sequence"/>
</dbReference>
<dbReference type="InterPro" id="IPR050109">
    <property type="entry name" value="HTH-type_TetR-like_transc_reg"/>
</dbReference>
<evidence type="ECO:0000256" key="4">
    <source>
        <dbReference type="ARBA" id="ARBA00023163"/>
    </source>
</evidence>
<dbReference type="InterPro" id="IPR001647">
    <property type="entry name" value="HTH_TetR"/>
</dbReference>
<evidence type="ECO:0000256" key="1">
    <source>
        <dbReference type="ARBA" id="ARBA00022491"/>
    </source>
</evidence>
<dbReference type="OrthoDB" id="7185252at2"/>
<reference evidence="7 8" key="1">
    <citation type="journal article" date="2016" name="Int. J. Syst. Evol. Microbiol.">
        <title>Pyruvatibacter mobilis gen. nov., sp. nov., a marine bacterium from the culture broth of Picochlorum sp. 122.</title>
        <authorList>
            <person name="Wang G."/>
            <person name="Tang M."/>
            <person name="Wu H."/>
            <person name="Dai S."/>
            <person name="Li T."/>
            <person name="Chen C."/>
            <person name="He H."/>
            <person name="Fan J."/>
            <person name="Xiang W."/>
            <person name="Li X."/>
        </authorList>
    </citation>
    <scope>NUCLEOTIDE SEQUENCE [LARGE SCALE GENOMIC DNA]</scope>
    <source>
        <strain evidence="7 8">GYP-11</strain>
    </source>
</reference>
<dbReference type="RefSeq" id="WP_160586617.1">
    <property type="nucleotide sequence ID" value="NZ_BMHN01000001.1"/>
</dbReference>
<dbReference type="EMBL" id="WXYQ01000001">
    <property type="protein sequence ID" value="NBG94530.1"/>
    <property type="molecule type" value="Genomic_DNA"/>
</dbReference>
<dbReference type="PANTHER" id="PTHR30055">
    <property type="entry name" value="HTH-TYPE TRANSCRIPTIONAL REGULATOR RUTR"/>
    <property type="match status" value="1"/>
</dbReference>
<dbReference type="SUPFAM" id="SSF46689">
    <property type="entry name" value="Homeodomain-like"/>
    <property type="match status" value="1"/>
</dbReference>
<keyword evidence="2" id="KW-0805">Transcription regulation</keyword>